<dbReference type="PROSITE" id="PS51257">
    <property type="entry name" value="PROKAR_LIPOPROTEIN"/>
    <property type="match status" value="1"/>
</dbReference>
<protein>
    <recommendedName>
        <fullName evidence="3">Lipoprotein</fullName>
    </recommendedName>
</protein>
<evidence type="ECO:0000313" key="1">
    <source>
        <dbReference type="EMBL" id="SNR42115.1"/>
    </source>
</evidence>
<proteinExistence type="predicted"/>
<evidence type="ECO:0000313" key="2">
    <source>
        <dbReference type="Proteomes" id="UP000198379"/>
    </source>
</evidence>
<name>A0A238W6B1_9FLAO</name>
<sequence>MKFAPILFLFFFVSVTSCQESESTKLTNLSKEVCEKLKKSPLDTSEEANKENQRLGKIPMQLLNFSSFTEHIENLLPKHKKNILEYYQINKIKDKDLLKLWEDLIPLVADCSDLSEQYLKDGFKMFKSSKGL</sequence>
<dbReference type="EMBL" id="FZNY01000001">
    <property type="protein sequence ID" value="SNR42115.1"/>
    <property type="molecule type" value="Genomic_DNA"/>
</dbReference>
<accession>A0A238W6B1</accession>
<organism evidence="1 2">
    <name type="scientific">Dokdonia pacifica</name>
    <dbReference type="NCBI Taxonomy" id="1627892"/>
    <lineage>
        <taxon>Bacteria</taxon>
        <taxon>Pseudomonadati</taxon>
        <taxon>Bacteroidota</taxon>
        <taxon>Flavobacteriia</taxon>
        <taxon>Flavobacteriales</taxon>
        <taxon>Flavobacteriaceae</taxon>
        <taxon>Dokdonia</taxon>
    </lineage>
</organism>
<reference evidence="1 2" key="1">
    <citation type="submission" date="2017-06" db="EMBL/GenBank/DDBJ databases">
        <authorList>
            <person name="Kim H.J."/>
            <person name="Triplett B.A."/>
        </authorList>
    </citation>
    <scope>NUCLEOTIDE SEQUENCE [LARGE SCALE GENOMIC DNA]</scope>
    <source>
        <strain evidence="1 2">DSM 25597</strain>
    </source>
</reference>
<dbReference type="AlphaFoldDB" id="A0A238W6B1"/>
<dbReference type="Proteomes" id="UP000198379">
    <property type="component" value="Unassembled WGS sequence"/>
</dbReference>
<gene>
    <name evidence="1" type="ORF">SAMN06265376_101740</name>
</gene>
<dbReference type="RefSeq" id="WP_089370057.1">
    <property type="nucleotide sequence ID" value="NZ_BMEP01000002.1"/>
</dbReference>
<evidence type="ECO:0008006" key="3">
    <source>
        <dbReference type="Google" id="ProtNLM"/>
    </source>
</evidence>
<keyword evidence="2" id="KW-1185">Reference proteome</keyword>